<dbReference type="PANTHER" id="PTHR10429">
    <property type="entry name" value="DNA-3-METHYLADENINE GLYCOSYLASE"/>
    <property type="match status" value="1"/>
</dbReference>
<evidence type="ECO:0000256" key="3">
    <source>
        <dbReference type="ARBA" id="ARBA00022801"/>
    </source>
</evidence>
<dbReference type="NCBIfam" id="NF002003">
    <property type="entry name" value="PRK00802.1-3"/>
    <property type="match status" value="1"/>
</dbReference>
<evidence type="ECO:0000256" key="5">
    <source>
        <dbReference type="HAMAP-Rule" id="MF_00527"/>
    </source>
</evidence>
<comment type="similarity">
    <text evidence="1 5">Belongs to the DNA glycosylase MPG family.</text>
</comment>
<evidence type="ECO:0000256" key="4">
    <source>
        <dbReference type="ARBA" id="ARBA00023204"/>
    </source>
</evidence>
<dbReference type="EC" id="3.2.2.-" evidence="5"/>
<proteinExistence type="inferred from homology"/>
<dbReference type="InterPro" id="IPR003180">
    <property type="entry name" value="MPG"/>
</dbReference>
<evidence type="ECO:0000313" key="7">
    <source>
        <dbReference type="Proteomes" id="UP001206895"/>
    </source>
</evidence>
<keyword evidence="3 5" id="KW-0378">Hydrolase</keyword>
<evidence type="ECO:0000256" key="2">
    <source>
        <dbReference type="ARBA" id="ARBA00022763"/>
    </source>
</evidence>
<evidence type="ECO:0000256" key="1">
    <source>
        <dbReference type="ARBA" id="ARBA00009232"/>
    </source>
</evidence>
<dbReference type="Pfam" id="PF02245">
    <property type="entry name" value="Pur_DNA_glyco"/>
    <property type="match status" value="1"/>
</dbReference>
<evidence type="ECO:0000313" key="6">
    <source>
        <dbReference type="EMBL" id="MCP2176838.1"/>
    </source>
</evidence>
<dbReference type="InterPro" id="IPR011034">
    <property type="entry name" value="Formyl_transferase-like_C_sf"/>
</dbReference>
<protein>
    <recommendedName>
        <fullName evidence="5">Putative 3-methyladenine DNA glycosylase</fullName>
        <ecNumber evidence="5">3.2.2.-</ecNumber>
    </recommendedName>
</protein>
<keyword evidence="2 5" id="KW-0227">DNA damage</keyword>
<sequence>MPQPLLSARDLRTDPVGAATRILGSEMVVTGDDGEVRLRVVEVEAYGGPPDGPHPDPAAHSYPGITPRNTVMFGPAGRLYVYRSYGIHLCVNISCGAAGTAAAVLLRAGEVLTGDEVVRRRRHPVVDQRRWAMGPGNFGSAVGIRLDDNGVDVLDPNSPIRLERPARRRTTSTSAGPRVGLTVATGRPWRLWITDSPAVSAFRPGSAEVLRRRAAAAADRLAVSDADAEGSDW</sequence>
<accession>A0ABT1HGM9</accession>
<dbReference type="PANTHER" id="PTHR10429:SF0">
    <property type="entry name" value="DNA-3-METHYLADENINE GLYCOSYLASE"/>
    <property type="match status" value="1"/>
</dbReference>
<dbReference type="RefSeq" id="WP_253661861.1">
    <property type="nucleotide sequence ID" value="NZ_BAAAJQ010000001.1"/>
</dbReference>
<dbReference type="HAMAP" id="MF_00527">
    <property type="entry name" value="3MGH"/>
    <property type="match status" value="1"/>
</dbReference>
<comment type="caution">
    <text evidence="6">The sequence shown here is derived from an EMBL/GenBank/DDBJ whole genome shotgun (WGS) entry which is preliminary data.</text>
</comment>
<dbReference type="NCBIfam" id="TIGR00567">
    <property type="entry name" value="3mg"/>
    <property type="match status" value="1"/>
</dbReference>
<dbReference type="InterPro" id="IPR036995">
    <property type="entry name" value="MPG_sf"/>
</dbReference>
<gene>
    <name evidence="6" type="ORF">LX13_002666</name>
</gene>
<dbReference type="Proteomes" id="UP001206895">
    <property type="component" value="Unassembled WGS sequence"/>
</dbReference>
<dbReference type="SUPFAM" id="SSF50486">
    <property type="entry name" value="FMT C-terminal domain-like"/>
    <property type="match status" value="1"/>
</dbReference>
<reference evidence="6 7" key="1">
    <citation type="submission" date="2022-06" db="EMBL/GenBank/DDBJ databases">
        <title>Genomic Encyclopedia of Archaeal and Bacterial Type Strains, Phase II (KMG-II): from individual species to whole genera.</title>
        <authorList>
            <person name="Goeker M."/>
        </authorList>
    </citation>
    <scope>NUCLEOTIDE SEQUENCE [LARGE SCALE GENOMIC DNA]</scope>
    <source>
        <strain evidence="6 7">DSM 44693</strain>
    </source>
</reference>
<keyword evidence="4 5" id="KW-0234">DNA repair</keyword>
<dbReference type="EMBL" id="JAMTCJ010000003">
    <property type="protein sequence ID" value="MCP2176838.1"/>
    <property type="molecule type" value="Genomic_DNA"/>
</dbReference>
<keyword evidence="7" id="KW-1185">Reference proteome</keyword>
<name>A0ABT1HGM9_9NOCA</name>
<organism evidence="6 7">
    <name type="scientific">Williamsia maris</name>
    <dbReference type="NCBI Taxonomy" id="72806"/>
    <lineage>
        <taxon>Bacteria</taxon>
        <taxon>Bacillati</taxon>
        <taxon>Actinomycetota</taxon>
        <taxon>Actinomycetes</taxon>
        <taxon>Mycobacteriales</taxon>
        <taxon>Nocardiaceae</taxon>
        <taxon>Williamsia</taxon>
    </lineage>
</organism>
<dbReference type="Gene3D" id="3.10.300.10">
    <property type="entry name" value="Methylpurine-DNA glycosylase (MPG)"/>
    <property type="match status" value="1"/>
</dbReference>